<keyword evidence="3" id="KW-0813">Transport</keyword>
<evidence type="ECO:0000256" key="8">
    <source>
        <dbReference type="PROSITE-ProRule" id="PRU00703"/>
    </source>
</evidence>
<dbReference type="Gene3D" id="1.25.60.10">
    <property type="entry name" value="MgtE N-terminal domain-like"/>
    <property type="match status" value="1"/>
</dbReference>
<dbReference type="Pfam" id="PF00571">
    <property type="entry name" value="CBS"/>
    <property type="match status" value="1"/>
</dbReference>
<evidence type="ECO:0000256" key="5">
    <source>
        <dbReference type="ARBA" id="ARBA00022842"/>
    </source>
</evidence>
<gene>
    <name evidence="12" type="ORF">COT88_01535</name>
</gene>
<dbReference type="PANTHER" id="PTHR41394">
    <property type="entry name" value="MAGNESIUM TRANSPORTER MGTE"/>
    <property type="match status" value="1"/>
</dbReference>
<reference evidence="13" key="1">
    <citation type="submission" date="2017-09" db="EMBL/GenBank/DDBJ databases">
        <title>Depth-based differentiation of microbial function through sediment-hosted aquifers and enrichment of novel symbionts in the deep terrestrial subsurface.</title>
        <authorList>
            <person name="Probst A.J."/>
            <person name="Ladd B."/>
            <person name="Jarett J.K."/>
            <person name="Geller-Mcgrath D.E."/>
            <person name="Sieber C.M.K."/>
            <person name="Emerson J.B."/>
            <person name="Anantharaman K."/>
            <person name="Thomas B.C."/>
            <person name="Malmstrom R."/>
            <person name="Stieglmeier M."/>
            <person name="Klingl A."/>
            <person name="Woyke T."/>
            <person name="Ryan C.M."/>
            <person name="Banfield J.F."/>
        </authorList>
    </citation>
    <scope>NUCLEOTIDE SEQUENCE [LARGE SCALE GENOMIC DNA]</scope>
</reference>
<evidence type="ECO:0000256" key="2">
    <source>
        <dbReference type="ARBA" id="ARBA00009749"/>
    </source>
</evidence>
<keyword evidence="6 10" id="KW-1133">Transmembrane helix</keyword>
<feature type="transmembrane region" description="Helical" evidence="10">
    <location>
        <begin position="254"/>
        <end position="272"/>
    </location>
</feature>
<dbReference type="EMBL" id="PFAG01000014">
    <property type="protein sequence ID" value="PIR98488.1"/>
    <property type="molecule type" value="Genomic_DNA"/>
</dbReference>
<evidence type="ECO:0000313" key="13">
    <source>
        <dbReference type="Proteomes" id="UP000230776"/>
    </source>
</evidence>
<feature type="domain" description="CBS" evidence="11">
    <location>
        <begin position="170"/>
        <end position="226"/>
    </location>
</feature>
<evidence type="ECO:0000256" key="1">
    <source>
        <dbReference type="ARBA" id="ARBA00004141"/>
    </source>
</evidence>
<evidence type="ECO:0000256" key="9">
    <source>
        <dbReference type="SAM" id="Coils"/>
    </source>
</evidence>
<evidence type="ECO:0000256" key="6">
    <source>
        <dbReference type="ARBA" id="ARBA00022989"/>
    </source>
</evidence>
<keyword evidence="9" id="KW-0175">Coiled coil</keyword>
<keyword evidence="7 10" id="KW-0472">Membrane</keyword>
<dbReference type="InterPro" id="IPR046342">
    <property type="entry name" value="CBS_dom_sf"/>
</dbReference>
<keyword evidence="4 10" id="KW-0812">Transmembrane</keyword>
<dbReference type="InterPro" id="IPR000644">
    <property type="entry name" value="CBS_dom"/>
</dbReference>
<dbReference type="Pfam" id="PF01769">
    <property type="entry name" value="MgtE"/>
    <property type="match status" value="1"/>
</dbReference>
<dbReference type="Proteomes" id="UP000230776">
    <property type="component" value="Unassembled WGS sequence"/>
</dbReference>
<dbReference type="GO" id="GO:0008324">
    <property type="term" value="F:monoatomic cation transmembrane transporter activity"/>
    <property type="evidence" value="ECO:0007669"/>
    <property type="project" value="InterPro"/>
</dbReference>
<comment type="subcellular location">
    <subcellularLocation>
        <location evidence="1">Membrane</location>
        <topology evidence="1">Multi-pass membrane protein</topology>
    </subcellularLocation>
</comment>
<dbReference type="Gene3D" id="1.10.357.20">
    <property type="entry name" value="SLC41 divalent cation transporters, integral membrane domain"/>
    <property type="match status" value="1"/>
</dbReference>
<keyword evidence="5" id="KW-0460">Magnesium</keyword>
<dbReference type="AlphaFoldDB" id="A0A2H0VHC8"/>
<dbReference type="Pfam" id="PF03448">
    <property type="entry name" value="MgtE_N"/>
    <property type="match status" value="1"/>
</dbReference>
<evidence type="ECO:0000256" key="3">
    <source>
        <dbReference type="ARBA" id="ARBA00022448"/>
    </source>
</evidence>
<accession>A0A2H0VHC8</accession>
<comment type="caution">
    <text evidence="12">The sequence shown here is derived from an EMBL/GenBank/DDBJ whole genome shotgun (WGS) entry which is preliminary data.</text>
</comment>
<feature type="transmembrane region" description="Helical" evidence="10">
    <location>
        <begin position="326"/>
        <end position="347"/>
    </location>
</feature>
<dbReference type="InterPro" id="IPR036739">
    <property type="entry name" value="SLC41_membr_dom_sf"/>
</dbReference>
<dbReference type="InterPro" id="IPR006668">
    <property type="entry name" value="Mg_transptr_MgtE_intracell_dom"/>
</dbReference>
<dbReference type="PROSITE" id="PS51371">
    <property type="entry name" value="CBS"/>
    <property type="match status" value="1"/>
</dbReference>
<protein>
    <submittedName>
        <fullName evidence="12">Magnesium transporter</fullName>
    </submittedName>
</protein>
<keyword evidence="8" id="KW-0129">CBS domain</keyword>
<dbReference type="GO" id="GO:0016020">
    <property type="term" value="C:membrane"/>
    <property type="evidence" value="ECO:0007669"/>
    <property type="project" value="UniProtKB-SubCell"/>
</dbReference>
<dbReference type="Gene3D" id="3.10.580.10">
    <property type="entry name" value="CBS-domain"/>
    <property type="match status" value="1"/>
</dbReference>
<feature type="transmembrane region" description="Helical" evidence="10">
    <location>
        <begin position="353"/>
        <end position="378"/>
    </location>
</feature>
<feature type="transmembrane region" description="Helical" evidence="10">
    <location>
        <begin position="390"/>
        <end position="414"/>
    </location>
</feature>
<feature type="transmembrane region" description="Helical" evidence="10">
    <location>
        <begin position="284"/>
        <end position="305"/>
    </location>
</feature>
<evidence type="ECO:0000256" key="4">
    <source>
        <dbReference type="ARBA" id="ARBA00022692"/>
    </source>
</evidence>
<dbReference type="SUPFAM" id="SSF54631">
    <property type="entry name" value="CBS-domain pair"/>
    <property type="match status" value="1"/>
</dbReference>
<dbReference type="InterPro" id="IPR006667">
    <property type="entry name" value="SLC41_membr_dom"/>
</dbReference>
<organism evidence="12 13">
    <name type="scientific">Candidatus Colwellbacteria bacterium CG10_big_fil_rev_8_21_14_0_10_41_28</name>
    <dbReference type="NCBI Taxonomy" id="1974539"/>
    <lineage>
        <taxon>Bacteria</taxon>
        <taxon>Candidatus Colwelliibacteriota</taxon>
    </lineage>
</organism>
<feature type="coiled-coil region" evidence="9">
    <location>
        <begin position="62"/>
        <end position="92"/>
    </location>
</feature>
<dbReference type="PANTHER" id="PTHR41394:SF5">
    <property type="entry name" value="SLC41A_MGTE INTEGRAL MEMBRANE DOMAIN-CONTAINING PROTEIN"/>
    <property type="match status" value="1"/>
</dbReference>
<evidence type="ECO:0000259" key="11">
    <source>
        <dbReference type="PROSITE" id="PS51371"/>
    </source>
</evidence>
<dbReference type="SUPFAM" id="SSF158791">
    <property type="entry name" value="MgtE N-terminal domain-like"/>
    <property type="match status" value="1"/>
</dbReference>
<comment type="similarity">
    <text evidence="2">Belongs to the SLC41A transporter family.</text>
</comment>
<sequence length="415" mass="45177">MDTKSITHDITYHPNKRMDLFRALAVAEQEAIFEHLSPHVRQSILVNLKDGEMIDLLDQMDLQQAENTLAVLKDERRRKKLINRVKSELKEKAEYFLRFHPKAAISLLNFNYLLLDGGTNISHAADAIEEHYKEIGKLPEVLVHEDGKLVGEIPPSALIRESNNKLVKNFVNPVKTISYQAEIQEIADLFNKTKHSKLAVLDRDGSVIGIIYSDDALALIGDRSARFLYDFAGVADVERSFDSVGSKVKNRYKWLIINLGTAFLAASVVGLFENTLSQLVVLAIYMPVVAGMGGNAATQTLAIIVRGITIGEISLKNSLPAISREVGAGLINGAINGLIVALVATFWNGSVLLGLVLGVAMIVNLVIAGFFGALIPLAMKALGKDPATSATIFITTATDVFGFLAFLGLATIVLL</sequence>
<evidence type="ECO:0000256" key="7">
    <source>
        <dbReference type="ARBA" id="ARBA00023136"/>
    </source>
</evidence>
<evidence type="ECO:0000313" key="12">
    <source>
        <dbReference type="EMBL" id="PIR98488.1"/>
    </source>
</evidence>
<proteinExistence type="inferred from homology"/>
<name>A0A2H0VHC8_9BACT</name>
<dbReference type="SUPFAM" id="SSF161093">
    <property type="entry name" value="MgtE membrane domain-like"/>
    <property type="match status" value="1"/>
</dbReference>
<dbReference type="InterPro" id="IPR038076">
    <property type="entry name" value="MgtE_N_sf"/>
</dbReference>
<evidence type="ECO:0000256" key="10">
    <source>
        <dbReference type="SAM" id="Phobius"/>
    </source>
</evidence>